<accession>A0A087UNZ0</accession>
<dbReference type="PANTHER" id="PTHR11800">
    <property type="entry name" value="DNA-DIRECTED RNA POLYMERASE"/>
    <property type="match status" value="1"/>
</dbReference>
<name>A0A087UNZ0_STEMI</name>
<dbReference type="NCBIfam" id="NF001988">
    <property type="entry name" value="PRK00783.1"/>
    <property type="match status" value="1"/>
</dbReference>
<keyword evidence="9" id="KW-1185">Reference proteome</keyword>
<dbReference type="Pfam" id="PF01193">
    <property type="entry name" value="RNA_pol_L"/>
    <property type="match status" value="1"/>
</dbReference>
<organism evidence="8 9">
    <name type="scientific">Stegodyphus mimosarum</name>
    <name type="common">African social velvet spider</name>
    <dbReference type="NCBI Taxonomy" id="407821"/>
    <lineage>
        <taxon>Eukaryota</taxon>
        <taxon>Metazoa</taxon>
        <taxon>Ecdysozoa</taxon>
        <taxon>Arthropoda</taxon>
        <taxon>Chelicerata</taxon>
        <taxon>Arachnida</taxon>
        <taxon>Araneae</taxon>
        <taxon>Araneomorphae</taxon>
        <taxon>Entelegynae</taxon>
        <taxon>Eresoidea</taxon>
        <taxon>Eresidae</taxon>
        <taxon>Stegodyphus</taxon>
    </lineage>
</organism>
<comment type="similarity">
    <text evidence="6">Belongs to the archaeal Rpo3/eukaryotic RPB3 RNA polymerase subunit family.</text>
</comment>
<keyword evidence="4" id="KW-0804">Transcription</keyword>
<reference evidence="8 9" key="1">
    <citation type="submission" date="2013-11" db="EMBL/GenBank/DDBJ databases">
        <title>Genome sequencing of Stegodyphus mimosarum.</title>
        <authorList>
            <person name="Bechsgaard J."/>
        </authorList>
    </citation>
    <scope>NUCLEOTIDE SEQUENCE [LARGE SCALE GENOMIC DNA]</scope>
</reference>
<dbReference type="PROSITE" id="PS00446">
    <property type="entry name" value="RNA_POL_D_30KD"/>
    <property type="match status" value="1"/>
</dbReference>
<dbReference type="CDD" id="cd07032">
    <property type="entry name" value="RNAP_I_II_AC40"/>
    <property type="match status" value="1"/>
</dbReference>
<dbReference type="GO" id="GO:0005736">
    <property type="term" value="C:RNA polymerase I complex"/>
    <property type="evidence" value="ECO:0007669"/>
    <property type="project" value="TreeGrafter"/>
</dbReference>
<feature type="domain" description="DNA-directed RNA polymerase RpoA/D/Rpb3-type" evidence="7">
    <location>
        <begin position="54"/>
        <end position="325"/>
    </location>
</feature>
<dbReference type="EMBL" id="KK120808">
    <property type="protein sequence ID" value="KFM79079.1"/>
    <property type="molecule type" value="Genomic_DNA"/>
</dbReference>
<dbReference type="Proteomes" id="UP000054359">
    <property type="component" value="Unassembled WGS sequence"/>
</dbReference>
<evidence type="ECO:0000256" key="6">
    <source>
        <dbReference type="ARBA" id="ARBA00025804"/>
    </source>
</evidence>
<keyword evidence="5" id="KW-0539">Nucleus</keyword>
<evidence type="ECO:0000313" key="8">
    <source>
        <dbReference type="EMBL" id="KFM79079.1"/>
    </source>
</evidence>
<dbReference type="PANTHER" id="PTHR11800:SF13">
    <property type="entry name" value="DNA-DIRECTED RNA POLYMERASES I AND III SUBUNIT RPAC1"/>
    <property type="match status" value="1"/>
</dbReference>
<dbReference type="Pfam" id="PF01000">
    <property type="entry name" value="RNA_pol_A_bac"/>
    <property type="match status" value="1"/>
</dbReference>
<protein>
    <recommendedName>
        <fullName evidence="2">DNA-directed RNA polymerases I and III subunit RPAC1</fullName>
    </recommendedName>
</protein>
<evidence type="ECO:0000313" key="9">
    <source>
        <dbReference type="Proteomes" id="UP000054359"/>
    </source>
</evidence>
<dbReference type="InterPro" id="IPR050518">
    <property type="entry name" value="Rpo3/RPB3_RNA_Pol_subunit"/>
</dbReference>
<dbReference type="GO" id="GO:0046983">
    <property type="term" value="F:protein dimerization activity"/>
    <property type="evidence" value="ECO:0007669"/>
    <property type="project" value="InterPro"/>
</dbReference>
<evidence type="ECO:0000256" key="1">
    <source>
        <dbReference type="ARBA" id="ARBA00004123"/>
    </source>
</evidence>
<dbReference type="InterPro" id="IPR011263">
    <property type="entry name" value="DNA-dir_RNA_pol_RpoA/D/Rpb3"/>
</dbReference>
<dbReference type="SUPFAM" id="SSF56553">
    <property type="entry name" value="Insert subdomain of RNA polymerase alpha subunit"/>
    <property type="match status" value="1"/>
</dbReference>
<dbReference type="HAMAP" id="MF_00320">
    <property type="entry name" value="RNApol_arch_Rpo3"/>
    <property type="match status" value="1"/>
</dbReference>
<dbReference type="InterPro" id="IPR033901">
    <property type="entry name" value="RNAPI/III_AC40"/>
</dbReference>
<dbReference type="SUPFAM" id="SSF55257">
    <property type="entry name" value="RBP11-like subunits of RNA polymerase"/>
    <property type="match status" value="1"/>
</dbReference>
<dbReference type="InterPro" id="IPR011262">
    <property type="entry name" value="DNA-dir_RNA_pol_insert"/>
</dbReference>
<evidence type="ECO:0000256" key="4">
    <source>
        <dbReference type="ARBA" id="ARBA00023163"/>
    </source>
</evidence>
<dbReference type="GO" id="GO:0003899">
    <property type="term" value="F:DNA-directed RNA polymerase activity"/>
    <property type="evidence" value="ECO:0007669"/>
    <property type="project" value="InterPro"/>
</dbReference>
<dbReference type="InterPro" id="IPR036643">
    <property type="entry name" value="RNApol_insert_sf"/>
</dbReference>
<dbReference type="OMA" id="MFPEVVF"/>
<comment type="subcellular location">
    <subcellularLocation>
        <location evidence="1">Nucleus</location>
    </subcellularLocation>
</comment>
<dbReference type="InterPro" id="IPR022842">
    <property type="entry name" value="RNAP_Rpo3/Rpb3/RPAC1"/>
</dbReference>
<evidence type="ECO:0000256" key="5">
    <source>
        <dbReference type="ARBA" id="ARBA00023242"/>
    </source>
</evidence>
<dbReference type="OrthoDB" id="270173at2759"/>
<feature type="non-terminal residue" evidence="8">
    <location>
        <position position="325"/>
    </location>
</feature>
<dbReference type="AlphaFoldDB" id="A0A087UNZ0"/>
<dbReference type="GO" id="GO:0005666">
    <property type="term" value="C:RNA polymerase III complex"/>
    <property type="evidence" value="ECO:0007669"/>
    <property type="project" value="TreeGrafter"/>
</dbReference>
<sequence length="325" mass="37131">MSAVCEENVYKLKEFGITNEGSAEARYNRKKESIEDLIKGVKIKIINIDEEKKEMEFDIIGIGAPITNAIRRILIAEVPTMAIDKVEMYNNTTIIPDEVLAHRLGLVPISVDPRVFQFKNPDDDKVTEEDTLVFELKVKCTRKSNATKDVCAPDNLMYNHSKVYSRDMKFLPLTNQQKMYEDIKPVHDDILLAVLKPGHEIDLKAYCFKNIGREHAKFSPVVNASYRLLPQIRLKEEIVNEQAHTLASCFPPGVIRISKKKDREVAKVNDARKCLCNRNVYLHEEFKESVEVSKIKDHYIFTVESAGALAPEILVTEAIDILREK</sequence>
<proteinExistence type="inferred from homology"/>
<dbReference type="FunFam" id="2.170.120.12:FF:000003">
    <property type="entry name" value="Dna-directed rna polymerases i and iii subunit"/>
    <property type="match status" value="1"/>
</dbReference>
<gene>
    <name evidence="8" type="ORF">X975_17550</name>
</gene>
<dbReference type="InterPro" id="IPR001514">
    <property type="entry name" value="DNA-dir_RNA_pol_30-40kDasu_CS"/>
</dbReference>
<dbReference type="SMART" id="SM00662">
    <property type="entry name" value="RPOLD"/>
    <property type="match status" value="1"/>
</dbReference>
<dbReference type="GO" id="GO:0006351">
    <property type="term" value="P:DNA-templated transcription"/>
    <property type="evidence" value="ECO:0007669"/>
    <property type="project" value="InterPro"/>
</dbReference>
<evidence type="ECO:0000256" key="3">
    <source>
        <dbReference type="ARBA" id="ARBA00022478"/>
    </source>
</evidence>
<dbReference type="GO" id="GO:0003677">
    <property type="term" value="F:DNA binding"/>
    <property type="evidence" value="ECO:0007669"/>
    <property type="project" value="InterPro"/>
</dbReference>
<evidence type="ECO:0000256" key="2">
    <source>
        <dbReference type="ARBA" id="ARBA00022083"/>
    </source>
</evidence>
<dbReference type="Gene3D" id="3.30.1360.10">
    <property type="entry name" value="RNA polymerase, RBP11-like subunit"/>
    <property type="match status" value="1"/>
</dbReference>
<keyword evidence="3 8" id="KW-0240">DNA-directed RNA polymerase</keyword>
<dbReference type="InterPro" id="IPR036603">
    <property type="entry name" value="RBP11-like"/>
</dbReference>
<dbReference type="STRING" id="407821.A0A087UNZ0"/>
<evidence type="ECO:0000259" key="7">
    <source>
        <dbReference type="SMART" id="SM00662"/>
    </source>
</evidence>
<dbReference type="Gene3D" id="2.170.120.12">
    <property type="entry name" value="DNA-directed RNA polymerase, insert domain"/>
    <property type="match status" value="1"/>
</dbReference>